<dbReference type="Proteomes" id="UP000433652">
    <property type="component" value="Unassembled WGS sequence"/>
</dbReference>
<keyword evidence="2" id="KW-1185">Reference proteome</keyword>
<evidence type="ECO:0000313" key="2">
    <source>
        <dbReference type="Proteomes" id="UP000433652"/>
    </source>
</evidence>
<organism evidence="1 2">
    <name type="scientific">Croceibacterium salegens</name>
    <dbReference type="NCBI Taxonomy" id="1737568"/>
    <lineage>
        <taxon>Bacteria</taxon>
        <taxon>Pseudomonadati</taxon>
        <taxon>Pseudomonadota</taxon>
        <taxon>Alphaproteobacteria</taxon>
        <taxon>Sphingomonadales</taxon>
        <taxon>Erythrobacteraceae</taxon>
        <taxon>Croceibacterium</taxon>
    </lineage>
</organism>
<dbReference type="RefSeq" id="WP_159796270.1">
    <property type="nucleotide sequence ID" value="NZ_WTYM01000052.1"/>
</dbReference>
<gene>
    <name evidence="1" type="ORF">GRI89_12865</name>
</gene>
<dbReference type="InterPro" id="IPR018661">
    <property type="entry name" value="DUF2093"/>
</dbReference>
<dbReference type="OrthoDB" id="9801906at2"/>
<protein>
    <submittedName>
        <fullName evidence="1">DUF2093 domain-containing protein</fullName>
    </submittedName>
</protein>
<reference evidence="1 2" key="1">
    <citation type="submission" date="2019-12" db="EMBL/GenBank/DDBJ databases">
        <title>Genomic-based taxomic classification of the family Erythrobacteraceae.</title>
        <authorList>
            <person name="Xu L."/>
        </authorList>
    </citation>
    <scope>NUCLEOTIDE SEQUENCE [LARGE SCALE GENOMIC DNA]</scope>
    <source>
        <strain evidence="1 2">MCCC 1K01500</strain>
    </source>
</reference>
<sequence>MLMNSRQTPATLIYGPNGFRVARPGHFVVCAVTGEAIPLEELRYWSVDRQEAYASAAIATQRLSGDD</sequence>
<dbReference type="AlphaFoldDB" id="A0A6I4SYI8"/>
<dbReference type="Pfam" id="PF09866">
    <property type="entry name" value="DUF2093"/>
    <property type="match status" value="1"/>
</dbReference>
<accession>A0A6I4SYI8</accession>
<comment type="caution">
    <text evidence="1">The sequence shown here is derived from an EMBL/GenBank/DDBJ whole genome shotgun (WGS) entry which is preliminary data.</text>
</comment>
<name>A0A6I4SYI8_9SPHN</name>
<proteinExistence type="predicted"/>
<dbReference type="EMBL" id="WTYM01000052">
    <property type="protein sequence ID" value="MXO60429.1"/>
    <property type="molecule type" value="Genomic_DNA"/>
</dbReference>
<evidence type="ECO:0000313" key="1">
    <source>
        <dbReference type="EMBL" id="MXO60429.1"/>
    </source>
</evidence>